<dbReference type="AlphaFoldDB" id="A0A427B746"/>
<evidence type="ECO:0000256" key="3">
    <source>
        <dbReference type="SAM" id="MobiDB-lite"/>
    </source>
</evidence>
<reference evidence="4 5" key="1">
    <citation type="journal article" date="2014" name="Agronomy (Basel)">
        <title>A Draft Genome Sequence for Ensete ventricosum, the Drought-Tolerant Tree Against Hunger.</title>
        <authorList>
            <person name="Harrison J."/>
            <person name="Moore K.A."/>
            <person name="Paszkiewicz K."/>
            <person name="Jones T."/>
            <person name="Grant M."/>
            <person name="Ambacheew D."/>
            <person name="Muzemil S."/>
            <person name="Studholme D.J."/>
        </authorList>
    </citation>
    <scope>NUCLEOTIDE SEQUENCE [LARGE SCALE GENOMIC DNA]</scope>
</reference>
<comment type="similarity">
    <text evidence="2">Belongs to the IQD family.</text>
</comment>
<gene>
    <name evidence="4" type="ORF">B296_00000058</name>
</gene>
<evidence type="ECO:0000256" key="1">
    <source>
        <dbReference type="ARBA" id="ARBA00022860"/>
    </source>
</evidence>
<evidence type="ECO:0000313" key="5">
    <source>
        <dbReference type="Proteomes" id="UP000287651"/>
    </source>
</evidence>
<evidence type="ECO:0008006" key="6">
    <source>
        <dbReference type="Google" id="ProtNLM"/>
    </source>
</evidence>
<feature type="region of interest" description="Disordered" evidence="3">
    <location>
        <begin position="268"/>
        <end position="301"/>
    </location>
</feature>
<protein>
    <recommendedName>
        <fullName evidence="6">DUF4005 domain-containing protein</fullName>
    </recommendedName>
</protein>
<keyword evidence="1" id="KW-0112">Calmodulin-binding</keyword>
<dbReference type="PANTHER" id="PTHR32295">
    <property type="entry name" value="IQ-DOMAIN 5-RELATED"/>
    <property type="match status" value="1"/>
</dbReference>
<feature type="compositionally biased region" description="Polar residues" evidence="3">
    <location>
        <begin position="285"/>
        <end position="301"/>
    </location>
</feature>
<dbReference type="PANTHER" id="PTHR32295:SF95">
    <property type="entry name" value="PROTEIN IQ-DOMAIN 6"/>
    <property type="match status" value="1"/>
</dbReference>
<name>A0A427B746_ENSVE</name>
<feature type="compositionally biased region" description="Low complexity" evidence="3">
    <location>
        <begin position="270"/>
        <end position="280"/>
    </location>
</feature>
<evidence type="ECO:0000256" key="2">
    <source>
        <dbReference type="ARBA" id="ARBA00024341"/>
    </source>
</evidence>
<feature type="region of interest" description="Disordered" evidence="3">
    <location>
        <begin position="70"/>
        <end position="94"/>
    </location>
</feature>
<dbReference type="Proteomes" id="UP000287651">
    <property type="component" value="Unassembled WGS sequence"/>
</dbReference>
<evidence type="ECO:0000313" key="4">
    <source>
        <dbReference type="EMBL" id="RRT84267.1"/>
    </source>
</evidence>
<accession>A0A427B746</accession>
<dbReference type="GO" id="GO:0005516">
    <property type="term" value="F:calmodulin binding"/>
    <property type="evidence" value="ECO:0007669"/>
    <property type="project" value="UniProtKB-KW"/>
</dbReference>
<proteinExistence type="inferred from homology"/>
<organism evidence="4 5">
    <name type="scientific">Ensete ventricosum</name>
    <name type="common">Abyssinian banana</name>
    <name type="synonym">Musa ensete</name>
    <dbReference type="NCBI Taxonomy" id="4639"/>
    <lineage>
        <taxon>Eukaryota</taxon>
        <taxon>Viridiplantae</taxon>
        <taxon>Streptophyta</taxon>
        <taxon>Embryophyta</taxon>
        <taxon>Tracheophyta</taxon>
        <taxon>Spermatophyta</taxon>
        <taxon>Magnoliopsida</taxon>
        <taxon>Liliopsida</taxon>
        <taxon>Zingiberales</taxon>
        <taxon>Musaceae</taxon>
        <taxon>Ensete</taxon>
    </lineage>
</organism>
<dbReference type="PROSITE" id="PS50096">
    <property type="entry name" value="IQ"/>
    <property type="match status" value="1"/>
</dbReference>
<comment type="caution">
    <text evidence="4">The sequence shown here is derived from an EMBL/GenBank/DDBJ whole genome shotgun (WGS) entry which is preliminary data.</text>
</comment>
<dbReference type="EMBL" id="AMZH03000335">
    <property type="protein sequence ID" value="RRT84267.1"/>
    <property type="molecule type" value="Genomic_DNA"/>
</dbReference>
<sequence>MGGSGKWLKSFIGLKAQEKNDAVTTTTNLFPPPLVPFEFEALAEAAPFALTPVGGVGGVRRLVVGRRVHRSGGDGGSRAAQGFQGRQSGMGCAPDSNRLPRLPGKKDSFFMHPNFYEDLSALAKPPYPRLEISNSSKKVPVFLLKLQARRALKALKGIVRLQAIVRGRQVRNQAAVTLRCMQALVRVQARIRARRVRMSTEGQAVQKMLEARRSQQDLLKEAENNAKWSWLDLWMAAKPWENRLMEEKAQNMCGISATHSEPCFAKTKKNNTSTKVSSKPPTTPINLSCRTHSSPSTELHYNESSASSSVCTLTPISSAIGLASERTEDSYRSRPRYMNSTESIKAKKKAVGAHTATTQRPQSGDAQFQRKALADINMNSNACSNHKAFSSKLAAAFPPREKKRLSRIRDRENYDCHGQHTYVTS</sequence>